<organism evidence="5 6">
    <name type="scientific">Angiostrongylus cantonensis</name>
    <name type="common">Rat lungworm</name>
    <dbReference type="NCBI Taxonomy" id="6313"/>
    <lineage>
        <taxon>Eukaryota</taxon>
        <taxon>Metazoa</taxon>
        <taxon>Ecdysozoa</taxon>
        <taxon>Nematoda</taxon>
        <taxon>Chromadorea</taxon>
        <taxon>Rhabditida</taxon>
        <taxon>Rhabditina</taxon>
        <taxon>Rhabditomorpha</taxon>
        <taxon>Strongyloidea</taxon>
        <taxon>Metastrongylidae</taxon>
        <taxon>Angiostrongylus</taxon>
    </lineage>
</organism>
<accession>A0A0K0CVN4</accession>
<sequence>MIRLHVRAAGFSTRAYSAEAAHIKKATHVVIPPAVKRGPVDMLRALSETVGVDPTAPHFGFIDDPAMIPSTAANKRNYYLAKEMGKRAARQLAEEWPTLFAFDRDEPYLPAFRPQKPADPLQVAPTEENILSMIEKRRVQDAVVLYERMQSENIEISQTTQALYFCYKYYSPAVFGIQLRFRSVSLQHDWCSWKLCAVDMTRIEWSILRFINRKSGSHQMELFKLVTYYNSKDIPFSEWEVWHGLRMFGEDEPNKWTSVNKYIRQAGVAELLFETLPRTTETVSILISGLIKFATPESISRAKELHEEFSGDILYREAYEALISVSSWKDAQLLVKEMVTKKLRPSLGTWHSLLLAASKINNITDRLVAFEKVFGEVMSLSSVPSLYAFHIVFHSMSESLFTGEMKDDGKQRDAFLRTGVSWISEVLSELESRPLIEPNFIGDHLFFLDAMAIIYHAGNLEIAERIVRLYESSANKVKMPALTAEGIFYNRYLLLFMERTTSMEQVEKKYKELVPRLVGVSRQLTLALADKLKGSPRWTLLQRLIEDGICARQTVDFRVAQTFRDLLMGVQYQALSLEHREEYADVIKRLVDIWIEFSRFTDDKHKRLQLKLSPSVISECALLLNRIGDSKKAYRLLEMLLNPEASEGEEATVLNTGYARHSAMYELFEDALRERDPFKAAICLEIMSSSMTRNKLEPLVQKIHDRYDDTGFSLFVL</sequence>
<evidence type="ECO:0000313" key="6">
    <source>
        <dbReference type="WBParaSite" id="ACAC_0000141601-mRNA-1"/>
    </source>
</evidence>
<evidence type="ECO:0000256" key="3">
    <source>
        <dbReference type="ARBA" id="ARBA00022946"/>
    </source>
</evidence>
<protein>
    <submittedName>
        <fullName evidence="6">Pentatricopeptide repeat protein</fullName>
    </submittedName>
</protein>
<dbReference type="Pfam" id="PF22330">
    <property type="entry name" value="Rib_mS39_PPR"/>
    <property type="match status" value="1"/>
</dbReference>
<keyword evidence="3" id="KW-0809">Transit peptide</keyword>
<keyword evidence="4" id="KW-0496">Mitochondrion</keyword>
<name>A0A0K0CVN4_ANGCA</name>
<dbReference type="PANTHER" id="PTHR16276:SF1">
    <property type="entry name" value="SMALL RIBOSOMAL SUBUNIT PROTEIN MS39"/>
    <property type="match status" value="1"/>
</dbReference>
<dbReference type="GO" id="GO:0005739">
    <property type="term" value="C:mitochondrion"/>
    <property type="evidence" value="ECO:0007669"/>
    <property type="project" value="UniProtKB-SubCell"/>
</dbReference>
<evidence type="ECO:0000256" key="2">
    <source>
        <dbReference type="ARBA" id="ARBA00022737"/>
    </source>
</evidence>
<evidence type="ECO:0000256" key="1">
    <source>
        <dbReference type="ARBA" id="ARBA00004173"/>
    </source>
</evidence>
<keyword evidence="5" id="KW-1185">Reference proteome</keyword>
<reference evidence="6" key="2">
    <citation type="submission" date="2017-02" db="UniProtKB">
        <authorList>
            <consortium name="WormBaseParasite"/>
        </authorList>
    </citation>
    <scope>IDENTIFICATION</scope>
</reference>
<proteinExistence type="predicted"/>
<dbReference type="PANTHER" id="PTHR16276">
    <property type="entry name" value="PENTATRICOPEPTIDE REPEAT DOMAIN-CONTAINING PROTEIN 3"/>
    <property type="match status" value="1"/>
</dbReference>
<dbReference type="STRING" id="6313.A0A0K0CVN4"/>
<dbReference type="AlphaFoldDB" id="A0A0K0CVN4"/>
<dbReference type="InterPro" id="IPR037387">
    <property type="entry name" value="PTCD3"/>
</dbReference>
<dbReference type="InterPro" id="IPR055063">
    <property type="entry name" value="Rib_mS39_PPR"/>
</dbReference>
<dbReference type="Gene3D" id="1.25.40.10">
    <property type="entry name" value="Tetratricopeptide repeat domain"/>
    <property type="match status" value="1"/>
</dbReference>
<keyword evidence="2" id="KW-0677">Repeat</keyword>
<dbReference type="Proteomes" id="UP000035642">
    <property type="component" value="Unassembled WGS sequence"/>
</dbReference>
<evidence type="ECO:0000256" key="4">
    <source>
        <dbReference type="ARBA" id="ARBA00023128"/>
    </source>
</evidence>
<dbReference type="WBParaSite" id="ACAC_0000141601-mRNA-1">
    <property type="protein sequence ID" value="ACAC_0000141601-mRNA-1"/>
    <property type="gene ID" value="ACAC_0000141601"/>
</dbReference>
<dbReference type="GO" id="GO:0032543">
    <property type="term" value="P:mitochondrial translation"/>
    <property type="evidence" value="ECO:0007669"/>
    <property type="project" value="InterPro"/>
</dbReference>
<comment type="subcellular location">
    <subcellularLocation>
        <location evidence="1">Mitochondrion</location>
    </subcellularLocation>
</comment>
<dbReference type="GO" id="GO:0043024">
    <property type="term" value="F:ribosomal small subunit binding"/>
    <property type="evidence" value="ECO:0007669"/>
    <property type="project" value="InterPro"/>
</dbReference>
<dbReference type="GO" id="GO:0019843">
    <property type="term" value="F:rRNA binding"/>
    <property type="evidence" value="ECO:0007669"/>
    <property type="project" value="InterPro"/>
</dbReference>
<evidence type="ECO:0000313" key="5">
    <source>
        <dbReference type="Proteomes" id="UP000035642"/>
    </source>
</evidence>
<reference evidence="5" key="1">
    <citation type="submission" date="2012-09" db="EMBL/GenBank/DDBJ databases">
        <authorList>
            <person name="Martin A.A."/>
        </authorList>
    </citation>
    <scope>NUCLEOTIDE SEQUENCE</scope>
</reference>
<dbReference type="InterPro" id="IPR011990">
    <property type="entry name" value="TPR-like_helical_dom_sf"/>
</dbReference>